<gene>
    <name evidence="5" type="ORF">J2Z18_002315</name>
</gene>
<dbReference type="InterPro" id="IPR036388">
    <property type="entry name" value="WH-like_DNA-bd_sf"/>
</dbReference>
<comment type="function">
    <text evidence="1">Transcriptional repressor of xylose-utilizing enzymes.</text>
</comment>
<evidence type="ECO:0000256" key="4">
    <source>
        <dbReference type="SAM" id="Phobius"/>
    </source>
</evidence>
<dbReference type="EMBL" id="JAGGKI010000005">
    <property type="protein sequence ID" value="MBP1893213.1"/>
    <property type="molecule type" value="Genomic_DNA"/>
</dbReference>
<evidence type="ECO:0000313" key="5">
    <source>
        <dbReference type="EMBL" id="MBP1893213.1"/>
    </source>
</evidence>
<keyword evidence="3" id="KW-0119">Carbohydrate metabolism</keyword>
<dbReference type="Pfam" id="PF13412">
    <property type="entry name" value="HTH_24"/>
    <property type="match status" value="1"/>
</dbReference>
<accession>A0ABS4FAD5</accession>
<sequence>MNNMKKGDHKLIQALNRSKVLNKIRTEGPISRIDLAKKNNISPSTVASAVQELIKDGYVVEIGTGSSSGGRKPILLQFNPNNHYLFAVAITNSLIILAAMNLEASILKKATFPIDGLQGKELVERLLQLTDDFIRSYGGGGQCVGLSVTVPGIVSDTQGVVYYNTKLRMENVPLKRIMEEQYGLRVWVENDMNSVALAERRFGNYAYSNLIYISIGDGLGSGILINDTLLRGKHGGAGEFGHTSVNWNGIRCECGNIGCLDTSISWVAIYSRIITAIATGRPTLIQELSGGDYAKIDPSMYKEALRRGDRLAISINEEVAEHLGAGIVNLVNMFNPEALILGGEMALGNEELLAMVRNYIGRHAMPILANDMVFGLASLGGDDKLIGAAAVLLQDLFGFSLIESSI</sequence>
<proteinExistence type="inferred from homology"/>
<evidence type="ECO:0000256" key="3">
    <source>
        <dbReference type="ARBA" id="ARBA00022629"/>
    </source>
</evidence>
<dbReference type="Gene3D" id="3.30.420.40">
    <property type="match status" value="2"/>
</dbReference>
<dbReference type="SUPFAM" id="SSF53067">
    <property type="entry name" value="Actin-like ATPase domain"/>
    <property type="match status" value="1"/>
</dbReference>
<keyword evidence="6" id="KW-1185">Reference proteome</keyword>
<comment type="similarity">
    <text evidence="2">Belongs to the ROK (NagC/XylR) family.</text>
</comment>
<dbReference type="SUPFAM" id="SSF46785">
    <property type="entry name" value="Winged helix' DNA-binding domain"/>
    <property type="match status" value="1"/>
</dbReference>
<dbReference type="Proteomes" id="UP000706926">
    <property type="component" value="Unassembled WGS sequence"/>
</dbReference>
<evidence type="ECO:0000256" key="2">
    <source>
        <dbReference type="ARBA" id="ARBA00006479"/>
    </source>
</evidence>
<dbReference type="PANTHER" id="PTHR18964:SF149">
    <property type="entry name" value="BIFUNCTIONAL UDP-N-ACETYLGLUCOSAMINE 2-EPIMERASE_N-ACETYLMANNOSAMINE KINASE"/>
    <property type="match status" value="1"/>
</dbReference>
<dbReference type="PROSITE" id="PS01125">
    <property type="entry name" value="ROK"/>
    <property type="match status" value="1"/>
</dbReference>
<dbReference type="InterPro" id="IPR036390">
    <property type="entry name" value="WH_DNA-bd_sf"/>
</dbReference>
<dbReference type="Pfam" id="PF00480">
    <property type="entry name" value="ROK"/>
    <property type="match status" value="1"/>
</dbReference>
<protein>
    <submittedName>
        <fullName evidence="5">NBD/HSP70 family sugar kinase</fullName>
    </submittedName>
</protein>
<organism evidence="5 6">
    <name type="scientific">Paenibacillus lactis</name>
    <dbReference type="NCBI Taxonomy" id="228574"/>
    <lineage>
        <taxon>Bacteria</taxon>
        <taxon>Bacillati</taxon>
        <taxon>Bacillota</taxon>
        <taxon>Bacilli</taxon>
        <taxon>Bacillales</taxon>
        <taxon>Paenibacillaceae</taxon>
        <taxon>Paenibacillus</taxon>
    </lineage>
</organism>
<keyword evidence="3" id="KW-0859">Xylose metabolism</keyword>
<feature type="transmembrane region" description="Helical" evidence="4">
    <location>
        <begin position="83"/>
        <end position="102"/>
    </location>
</feature>
<dbReference type="InterPro" id="IPR049874">
    <property type="entry name" value="ROK_cs"/>
</dbReference>
<name>A0ABS4FAD5_9BACL</name>
<keyword evidence="5" id="KW-0418">Kinase</keyword>
<keyword evidence="4" id="KW-0812">Transmembrane</keyword>
<dbReference type="GO" id="GO:0016301">
    <property type="term" value="F:kinase activity"/>
    <property type="evidence" value="ECO:0007669"/>
    <property type="project" value="UniProtKB-KW"/>
</dbReference>
<keyword evidence="4" id="KW-0472">Membrane</keyword>
<evidence type="ECO:0000313" key="6">
    <source>
        <dbReference type="Proteomes" id="UP000706926"/>
    </source>
</evidence>
<keyword evidence="5" id="KW-0808">Transferase</keyword>
<dbReference type="InterPro" id="IPR043129">
    <property type="entry name" value="ATPase_NBD"/>
</dbReference>
<dbReference type="PANTHER" id="PTHR18964">
    <property type="entry name" value="ROK (REPRESSOR, ORF, KINASE) FAMILY"/>
    <property type="match status" value="1"/>
</dbReference>
<dbReference type="InterPro" id="IPR000600">
    <property type="entry name" value="ROK"/>
</dbReference>
<keyword evidence="4" id="KW-1133">Transmembrane helix</keyword>
<evidence type="ECO:0000256" key="1">
    <source>
        <dbReference type="ARBA" id="ARBA00002486"/>
    </source>
</evidence>
<dbReference type="Gene3D" id="1.10.10.10">
    <property type="entry name" value="Winged helix-like DNA-binding domain superfamily/Winged helix DNA-binding domain"/>
    <property type="match status" value="1"/>
</dbReference>
<reference evidence="5 6" key="1">
    <citation type="submission" date="2021-03" db="EMBL/GenBank/DDBJ databases">
        <title>Genomic Encyclopedia of Type Strains, Phase IV (KMG-IV): sequencing the most valuable type-strain genomes for metagenomic binning, comparative biology and taxonomic classification.</title>
        <authorList>
            <person name="Goeker M."/>
        </authorList>
    </citation>
    <scope>NUCLEOTIDE SEQUENCE [LARGE SCALE GENOMIC DNA]</scope>
    <source>
        <strain evidence="5 6">DSM 15596</strain>
    </source>
</reference>
<comment type="caution">
    <text evidence="5">The sequence shown here is derived from an EMBL/GenBank/DDBJ whole genome shotgun (WGS) entry which is preliminary data.</text>
</comment>